<dbReference type="PANTHER" id="PTHR47326:SF1">
    <property type="entry name" value="HTH PSQ-TYPE DOMAIN-CONTAINING PROTEIN"/>
    <property type="match status" value="1"/>
</dbReference>
<dbReference type="GO" id="GO:0003676">
    <property type="term" value="F:nucleic acid binding"/>
    <property type="evidence" value="ECO:0007669"/>
    <property type="project" value="InterPro"/>
</dbReference>
<dbReference type="Gene3D" id="3.30.420.10">
    <property type="entry name" value="Ribonuclease H-like superfamily/Ribonuclease H"/>
    <property type="match status" value="1"/>
</dbReference>
<organism evidence="1 2">
    <name type="scientific">Trichonephila clavipes</name>
    <name type="common">Golden silk orbweaver</name>
    <name type="synonym">Nephila clavipes</name>
    <dbReference type="NCBI Taxonomy" id="2585209"/>
    <lineage>
        <taxon>Eukaryota</taxon>
        <taxon>Metazoa</taxon>
        <taxon>Ecdysozoa</taxon>
        <taxon>Arthropoda</taxon>
        <taxon>Chelicerata</taxon>
        <taxon>Arachnida</taxon>
        <taxon>Araneae</taxon>
        <taxon>Araneomorphae</taxon>
        <taxon>Entelegynae</taxon>
        <taxon>Araneoidea</taxon>
        <taxon>Nephilidae</taxon>
        <taxon>Trichonephila</taxon>
    </lineage>
</organism>
<dbReference type="InterPro" id="IPR036397">
    <property type="entry name" value="RNaseH_sf"/>
</dbReference>
<comment type="caution">
    <text evidence="1">The sequence shown here is derived from an EMBL/GenBank/DDBJ whole genome shotgun (WGS) entry which is preliminary data.</text>
</comment>
<dbReference type="PANTHER" id="PTHR47326">
    <property type="entry name" value="TRANSPOSABLE ELEMENT TC3 TRANSPOSASE-LIKE PROTEIN"/>
    <property type="match status" value="1"/>
</dbReference>
<keyword evidence="2" id="KW-1185">Reference proteome</keyword>
<dbReference type="EMBL" id="BMAU01021435">
    <property type="protein sequence ID" value="GFY36279.1"/>
    <property type="molecule type" value="Genomic_DNA"/>
</dbReference>
<gene>
    <name evidence="1" type="primary">AVEN_128541_1</name>
    <name evidence="1" type="ORF">TNCV_4846511</name>
</gene>
<proteinExistence type="predicted"/>
<sequence length="318" mass="36570">MAVTLPERALLVKLFYESKGNAVAALREFRRLKNLRKGPFLPQALKRMIARFKETGHLGVQLGRGRKSTRSDVVEDVATAIVDQSMDNVIGCSSARAVSRHLGVLYSTVQNVLRKVVHFFPYKIRHNQQLMANDREKRLTFALTFLARVEVDASWPWEILWSDEAPFHLSVTVNTHNCHIWYTENPRTFQEIPLHSPKVTVWCGFTATFILGSFFFEETTRNGPVTCTVTARRYKNMLGNFVAPQMLQHQCLDSITFMQDGAPPHIGLCVQQFLRKHFTNDRVVSRAFPTAWPPRSPDLNSCDFWLWAYLKILFIEDV</sequence>
<evidence type="ECO:0008006" key="3">
    <source>
        <dbReference type="Google" id="ProtNLM"/>
    </source>
</evidence>
<evidence type="ECO:0000313" key="1">
    <source>
        <dbReference type="EMBL" id="GFY36279.1"/>
    </source>
</evidence>
<dbReference type="Proteomes" id="UP000887159">
    <property type="component" value="Unassembled WGS sequence"/>
</dbReference>
<reference evidence="1" key="1">
    <citation type="submission" date="2020-08" db="EMBL/GenBank/DDBJ databases">
        <title>Multicomponent nature underlies the extraordinary mechanical properties of spider dragline silk.</title>
        <authorList>
            <person name="Kono N."/>
            <person name="Nakamura H."/>
            <person name="Mori M."/>
            <person name="Yoshida Y."/>
            <person name="Ohtoshi R."/>
            <person name="Malay A.D."/>
            <person name="Moran D.A.P."/>
            <person name="Tomita M."/>
            <person name="Numata K."/>
            <person name="Arakawa K."/>
        </authorList>
    </citation>
    <scope>NUCLEOTIDE SEQUENCE</scope>
</reference>
<evidence type="ECO:0000313" key="2">
    <source>
        <dbReference type="Proteomes" id="UP000887159"/>
    </source>
</evidence>
<name>A0A8X6WJR2_TRICX</name>
<protein>
    <recommendedName>
        <fullName evidence="3">DUF4817 domain-containing protein</fullName>
    </recommendedName>
</protein>
<dbReference type="AlphaFoldDB" id="A0A8X6WJR2"/>
<accession>A0A8X6WJR2</accession>